<evidence type="ECO:0000313" key="2">
    <source>
        <dbReference type="Proteomes" id="UP001519460"/>
    </source>
</evidence>
<dbReference type="Proteomes" id="UP001519460">
    <property type="component" value="Unassembled WGS sequence"/>
</dbReference>
<proteinExistence type="predicted"/>
<gene>
    <name evidence="1" type="ORF">BaRGS_00017516</name>
</gene>
<keyword evidence="2" id="KW-1185">Reference proteome</keyword>
<dbReference type="AlphaFoldDB" id="A0ABD0KWR9"/>
<sequence>IGVELIFEEPVQRPSEKYVYHVAPVPVTVHHCHRGKGKNFLGLANITCDWLGTFNQYLYQGWRLVDIYIDIRPSPGVV</sequence>
<dbReference type="EMBL" id="JACVVK020000117">
    <property type="protein sequence ID" value="KAK7491245.1"/>
    <property type="molecule type" value="Genomic_DNA"/>
</dbReference>
<feature type="non-terminal residue" evidence="1">
    <location>
        <position position="1"/>
    </location>
</feature>
<comment type="caution">
    <text evidence="1">The sequence shown here is derived from an EMBL/GenBank/DDBJ whole genome shotgun (WGS) entry which is preliminary data.</text>
</comment>
<accession>A0ABD0KWR9</accession>
<organism evidence="1 2">
    <name type="scientific">Batillaria attramentaria</name>
    <dbReference type="NCBI Taxonomy" id="370345"/>
    <lineage>
        <taxon>Eukaryota</taxon>
        <taxon>Metazoa</taxon>
        <taxon>Spiralia</taxon>
        <taxon>Lophotrochozoa</taxon>
        <taxon>Mollusca</taxon>
        <taxon>Gastropoda</taxon>
        <taxon>Caenogastropoda</taxon>
        <taxon>Sorbeoconcha</taxon>
        <taxon>Cerithioidea</taxon>
        <taxon>Batillariidae</taxon>
        <taxon>Batillaria</taxon>
    </lineage>
</organism>
<feature type="non-terminal residue" evidence="1">
    <location>
        <position position="78"/>
    </location>
</feature>
<evidence type="ECO:0000313" key="1">
    <source>
        <dbReference type="EMBL" id="KAK7491245.1"/>
    </source>
</evidence>
<reference evidence="1 2" key="1">
    <citation type="journal article" date="2023" name="Sci. Data">
        <title>Genome assembly of the Korean intertidal mud-creeper Batillaria attramentaria.</title>
        <authorList>
            <person name="Patra A.K."/>
            <person name="Ho P.T."/>
            <person name="Jun S."/>
            <person name="Lee S.J."/>
            <person name="Kim Y."/>
            <person name="Won Y.J."/>
        </authorList>
    </citation>
    <scope>NUCLEOTIDE SEQUENCE [LARGE SCALE GENOMIC DNA]</scope>
    <source>
        <strain evidence="1">Wonlab-2016</strain>
    </source>
</reference>
<name>A0ABD0KWR9_9CAEN</name>
<protein>
    <submittedName>
        <fullName evidence="1">Uncharacterized protein</fullName>
    </submittedName>
</protein>